<accession>A0A841KV58</accession>
<dbReference type="Proteomes" id="UP000579281">
    <property type="component" value="Unassembled WGS sequence"/>
</dbReference>
<proteinExistence type="predicted"/>
<evidence type="ECO:0000313" key="2">
    <source>
        <dbReference type="Proteomes" id="UP000579281"/>
    </source>
</evidence>
<reference evidence="1 2" key="1">
    <citation type="submission" date="2020-08" db="EMBL/GenBank/DDBJ databases">
        <title>Genomic Encyclopedia of Type Strains, Phase IV (KMG-IV): sequencing the most valuable type-strain genomes for metagenomic binning, comparative biology and taxonomic classification.</title>
        <authorList>
            <person name="Goeker M."/>
        </authorList>
    </citation>
    <scope>NUCLEOTIDE SEQUENCE [LARGE SCALE GENOMIC DNA]</scope>
    <source>
        <strain evidence="1 2">DSM 103526</strain>
    </source>
</reference>
<evidence type="ECO:0000313" key="1">
    <source>
        <dbReference type="EMBL" id="MBB6215900.1"/>
    </source>
</evidence>
<name>A0A841KV58_9FIRM</name>
<protein>
    <submittedName>
        <fullName evidence="1">Uncharacterized protein</fullName>
    </submittedName>
</protein>
<sequence>MKINKIREIEYLEESVEVTLDVEFDKDFTNRWELADPYILAVYTKGDDNCLDYVELLEQGMIVHGYEMNEDEMQQVSDFLDQYHVKEKIENGYKS</sequence>
<keyword evidence="2" id="KW-1185">Reference proteome</keyword>
<dbReference type="RefSeq" id="WP_184310455.1">
    <property type="nucleotide sequence ID" value="NZ_JACHEN010000011.1"/>
</dbReference>
<dbReference type="AlphaFoldDB" id="A0A841KV58"/>
<comment type="caution">
    <text evidence="1">The sequence shown here is derived from an EMBL/GenBank/DDBJ whole genome shotgun (WGS) entry which is preliminary data.</text>
</comment>
<organism evidence="1 2">
    <name type="scientific">Anaerosolibacter carboniphilus</name>
    <dbReference type="NCBI Taxonomy" id="1417629"/>
    <lineage>
        <taxon>Bacteria</taxon>
        <taxon>Bacillati</taxon>
        <taxon>Bacillota</taxon>
        <taxon>Clostridia</taxon>
        <taxon>Peptostreptococcales</taxon>
        <taxon>Thermotaleaceae</taxon>
        <taxon>Anaerosolibacter</taxon>
    </lineage>
</organism>
<dbReference type="EMBL" id="JACHEN010000011">
    <property type="protein sequence ID" value="MBB6215900.1"/>
    <property type="molecule type" value="Genomic_DNA"/>
</dbReference>
<gene>
    <name evidence="1" type="ORF">HNQ80_001991</name>
</gene>